<dbReference type="NCBIfam" id="TIGR02937">
    <property type="entry name" value="sigma70-ECF"/>
    <property type="match status" value="1"/>
</dbReference>
<comment type="caution">
    <text evidence="8">The sequence shown here is derived from an EMBL/GenBank/DDBJ whole genome shotgun (WGS) entry which is preliminary data.</text>
</comment>
<keyword evidence="9" id="KW-1185">Reference proteome</keyword>
<sequence>MDSDAELVERAVRGDREAFGQLVERHYEFVHAVAWRWSGNVSDAEDIAQDVCVRLGSAIRGFRGTSRLRTWLYTLTLNAARDHRRRQARDARNMQAYASDPAVTAMPANDDEDRRDELWAAVRALPEKQCDAVLLVYAEGLSHAAAADVLGCSDATISWHVHEARKRLRTLLGKEAV</sequence>
<dbReference type="InterPro" id="IPR013324">
    <property type="entry name" value="RNA_pol_sigma_r3/r4-like"/>
</dbReference>
<evidence type="ECO:0000256" key="4">
    <source>
        <dbReference type="ARBA" id="ARBA00023125"/>
    </source>
</evidence>
<dbReference type="EMBL" id="JAGILA010000008">
    <property type="protein sequence ID" value="MBP2238309.1"/>
    <property type="molecule type" value="Genomic_DNA"/>
</dbReference>
<dbReference type="InterPro" id="IPR013249">
    <property type="entry name" value="RNA_pol_sigma70_r4_t2"/>
</dbReference>
<dbReference type="InterPro" id="IPR014284">
    <property type="entry name" value="RNA_pol_sigma-70_dom"/>
</dbReference>
<dbReference type="Gene3D" id="1.10.10.10">
    <property type="entry name" value="Winged helix-like DNA-binding domain superfamily/Winged helix DNA-binding domain"/>
    <property type="match status" value="1"/>
</dbReference>
<name>A0ABS4R6I2_9HYPH</name>
<reference evidence="8 9" key="1">
    <citation type="submission" date="2021-03" db="EMBL/GenBank/DDBJ databases">
        <title>Genomic Encyclopedia of Type Strains, Phase IV (KMG-IV): sequencing the most valuable type-strain genomes for metagenomic binning, comparative biology and taxonomic classification.</title>
        <authorList>
            <person name="Goeker M."/>
        </authorList>
    </citation>
    <scope>NUCLEOTIDE SEQUENCE [LARGE SCALE GENOMIC DNA]</scope>
    <source>
        <strain evidence="8 9">DSM 13372</strain>
    </source>
</reference>
<gene>
    <name evidence="8" type="ORF">J2Z31_004846</name>
</gene>
<keyword evidence="4" id="KW-0238">DNA-binding</keyword>
<accession>A0ABS4R6I2</accession>
<dbReference type="CDD" id="cd06171">
    <property type="entry name" value="Sigma70_r4"/>
    <property type="match status" value="1"/>
</dbReference>
<dbReference type="SUPFAM" id="SSF88659">
    <property type="entry name" value="Sigma3 and sigma4 domains of RNA polymerase sigma factors"/>
    <property type="match status" value="1"/>
</dbReference>
<keyword evidence="3" id="KW-0731">Sigma factor</keyword>
<dbReference type="PANTHER" id="PTHR43133:SF8">
    <property type="entry name" value="RNA POLYMERASE SIGMA FACTOR HI_1459-RELATED"/>
    <property type="match status" value="1"/>
</dbReference>
<evidence type="ECO:0000256" key="3">
    <source>
        <dbReference type="ARBA" id="ARBA00023082"/>
    </source>
</evidence>
<organism evidence="8 9">
    <name type="scientific">Sinorhizobium kostiense</name>
    <dbReference type="NCBI Taxonomy" id="76747"/>
    <lineage>
        <taxon>Bacteria</taxon>
        <taxon>Pseudomonadati</taxon>
        <taxon>Pseudomonadota</taxon>
        <taxon>Alphaproteobacteria</taxon>
        <taxon>Hyphomicrobiales</taxon>
        <taxon>Rhizobiaceae</taxon>
        <taxon>Sinorhizobium/Ensifer group</taxon>
        <taxon>Sinorhizobium</taxon>
    </lineage>
</organism>
<evidence type="ECO:0000313" key="8">
    <source>
        <dbReference type="EMBL" id="MBP2238309.1"/>
    </source>
</evidence>
<evidence type="ECO:0000313" key="9">
    <source>
        <dbReference type="Proteomes" id="UP000730739"/>
    </source>
</evidence>
<feature type="domain" description="RNA polymerase sigma-70 region 2" evidence="6">
    <location>
        <begin position="22"/>
        <end position="89"/>
    </location>
</feature>
<dbReference type="PANTHER" id="PTHR43133">
    <property type="entry name" value="RNA POLYMERASE ECF-TYPE SIGMA FACTO"/>
    <property type="match status" value="1"/>
</dbReference>
<evidence type="ECO:0000259" key="7">
    <source>
        <dbReference type="Pfam" id="PF08281"/>
    </source>
</evidence>
<dbReference type="Gene3D" id="1.10.1740.10">
    <property type="match status" value="1"/>
</dbReference>
<protein>
    <submittedName>
        <fullName evidence="8">RNA polymerase sigma-70 factor (ECF subfamily)</fullName>
    </submittedName>
</protein>
<comment type="similarity">
    <text evidence="1">Belongs to the sigma-70 factor family. ECF subfamily.</text>
</comment>
<proteinExistence type="inferred from homology"/>
<dbReference type="InterPro" id="IPR039425">
    <property type="entry name" value="RNA_pol_sigma-70-like"/>
</dbReference>
<feature type="domain" description="RNA polymerase sigma factor 70 region 4 type 2" evidence="7">
    <location>
        <begin position="116"/>
        <end position="168"/>
    </location>
</feature>
<dbReference type="InterPro" id="IPR013325">
    <property type="entry name" value="RNA_pol_sigma_r2"/>
</dbReference>
<dbReference type="InterPro" id="IPR036388">
    <property type="entry name" value="WH-like_DNA-bd_sf"/>
</dbReference>
<evidence type="ECO:0000256" key="5">
    <source>
        <dbReference type="ARBA" id="ARBA00023163"/>
    </source>
</evidence>
<dbReference type="InterPro" id="IPR007627">
    <property type="entry name" value="RNA_pol_sigma70_r2"/>
</dbReference>
<dbReference type="RefSeq" id="WP_209605246.1">
    <property type="nucleotide sequence ID" value="NZ_JAGILA010000008.1"/>
</dbReference>
<evidence type="ECO:0000259" key="6">
    <source>
        <dbReference type="Pfam" id="PF04542"/>
    </source>
</evidence>
<evidence type="ECO:0000256" key="1">
    <source>
        <dbReference type="ARBA" id="ARBA00010641"/>
    </source>
</evidence>
<evidence type="ECO:0000256" key="2">
    <source>
        <dbReference type="ARBA" id="ARBA00023015"/>
    </source>
</evidence>
<keyword evidence="5" id="KW-0804">Transcription</keyword>
<dbReference type="SUPFAM" id="SSF88946">
    <property type="entry name" value="Sigma2 domain of RNA polymerase sigma factors"/>
    <property type="match status" value="1"/>
</dbReference>
<dbReference type="Pfam" id="PF04542">
    <property type="entry name" value="Sigma70_r2"/>
    <property type="match status" value="1"/>
</dbReference>
<dbReference type="Pfam" id="PF08281">
    <property type="entry name" value="Sigma70_r4_2"/>
    <property type="match status" value="1"/>
</dbReference>
<dbReference type="Proteomes" id="UP000730739">
    <property type="component" value="Unassembled WGS sequence"/>
</dbReference>
<keyword evidence="2" id="KW-0805">Transcription regulation</keyword>